<dbReference type="PANTHER" id="PTHR33990">
    <property type="entry name" value="PROTEIN YJDN-RELATED"/>
    <property type="match status" value="1"/>
</dbReference>
<evidence type="ECO:0000313" key="2">
    <source>
        <dbReference type="EMBL" id="KDA03344.1"/>
    </source>
</evidence>
<evidence type="ECO:0000259" key="1">
    <source>
        <dbReference type="Pfam" id="PF06983"/>
    </source>
</evidence>
<dbReference type="Pfam" id="PF06983">
    <property type="entry name" value="3-dmu-9_3-mt"/>
    <property type="match status" value="1"/>
</dbReference>
<name>A0A059G9E9_9PROT</name>
<dbReference type="eggNOG" id="COG3865">
    <property type="taxonomic scope" value="Bacteria"/>
</dbReference>
<dbReference type="Gene3D" id="3.10.180.10">
    <property type="entry name" value="2,3-Dihydroxybiphenyl 1,2-Dioxygenase, domain 1"/>
    <property type="match status" value="1"/>
</dbReference>
<organism evidence="2 3">
    <name type="scientific">Hyphomonas oceanitis SCH89</name>
    <dbReference type="NCBI Taxonomy" id="1280953"/>
    <lineage>
        <taxon>Bacteria</taxon>
        <taxon>Pseudomonadati</taxon>
        <taxon>Pseudomonadota</taxon>
        <taxon>Alphaproteobacteria</taxon>
        <taxon>Hyphomonadales</taxon>
        <taxon>Hyphomonadaceae</taxon>
        <taxon>Hyphomonas</taxon>
    </lineage>
</organism>
<dbReference type="InterPro" id="IPR028973">
    <property type="entry name" value="PhnB-like"/>
</dbReference>
<accession>A0A059G9E9</accession>
<proteinExistence type="predicted"/>
<sequence>MTELPIVRPFLWYDSNALEAAEYYVSVIPDSRIVDVMRQDGAVLLVTFEIGGVLFTAMNGGPGHPHTDAFSISVTCKDQVEVDRIWSALTDGGSEVACGWLKDRFGLSWQVVPKKFYELMSAGTPEQSQRVMQAMMNMVKFDVAALEAAFEG</sequence>
<reference evidence="2 3" key="1">
    <citation type="journal article" date="2014" name="Antonie Van Leeuwenhoek">
        <title>Hyphomonas beringensis sp. nov. and Hyphomonas chukchiensis sp. nov., isolated from surface seawater of the Bering Sea and Chukchi Sea.</title>
        <authorList>
            <person name="Li C."/>
            <person name="Lai Q."/>
            <person name="Li G."/>
            <person name="Dong C."/>
            <person name="Wang J."/>
            <person name="Liao Y."/>
            <person name="Shao Z."/>
        </authorList>
    </citation>
    <scope>NUCLEOTIDE SEQUENCE [LARGE SCALE GENOMIC DNA]</scope>
    <source>
        <strain evidence="2 3">SCH89</strain>
    </source>
</reference>
<keyword evidence="3" id="KW-1185">Reference proteome</keyword>
<dbReference type="PATRIC" id="fig|1280953.3.peg.1139"/>
<dbReference type="SUPFAM" id="SSF54593">
    <property type="entry name" value="Glyoxalase/Bleomycin resistance protein/Dihydroxybiphenyl dioxygenase"/>
    <property type="match status" value="1"/>
</dbReference>
<dbReference type="RefSeq" id="WP_035536616.1">
    <property type="nucleotide sequence ID" value="NZ_ARYL01000006.1"/>
</dbReference>
<dbReference type="Proteomes" id="UP000024942">
    <property type="component" value="Unassembled WGS sequence"/>
</dbReference>
<feature type="domain" description="PhnB-like" evidence="1">
    <location>
        <begin position="8"/>
        <end position="112"/>
    </location>
</feature>
<dbReference type="CDD" id="cd06588">
    <property type="entry name" value="PhnB_like"/>
    <property type="match status" value="1"/>
</dbReference>
<dbReference type="OrthoDB" id="9806473at2"/>
<dbReference type="EMBL" id="ARYL01000006">
    <property type="protein sequence ID" value="KDA03344.1"/>
    <property type="molecule type" value="Genomic_DNA"/>
</dbReference>
<dbReference type="AlphaFoldDB" id="A0A059G9E9"/>
<protein>
    <recommendedName>
        <fullName evidence="1">PhnB-like domain-containing protein</fullName>
    </recommendedName>
</protein>
<dbReference type="STRING" id="1280953.HOC_05653"/>
<comment type="caution">
    <text evidence="2">The sequence shown here is derived from an EMBL/GenBank/DDBJ whole genome shotgun (WGS) entry which is preliminary data.</text>
</comment>
<gene>
    <name evidence="2" type="ORF">HOC_05653</name>
</gene>
<evidence type="ECO:0000313" key="3">
    <source>
        <dbReference type="Proteomes" id="UP000024942"/>
    </source>
</evidence>
<dbReference type="InterPro" id="IPR009725">
    <property type="entry name" value="3_dmu_93_MTrfase"/>
</dbReference>
<dbReference type="InterPro" id="IPR029068">
    <property type="entry name" value="Glyas_Bleomycin-R_OHBP_Dase"/>
</dbReference>
<dbReference type="PIRSF" id="PIRSF021700">
    <property type="entry name" value="3_dmu_93_MTrfase"/>
    <property type="match status" value="1"/>
</dbReference>